<accession>A0A0L0P0B4</accession>
<reference evidence="2" key="1">
    <citation type="journal article" date="2015" name="BMC Genomics">
        <title>Draft genome of a commonly misdiagnosed multidrug resistant pathogen Candida auris.</title>
        <authorList>
            <person name="Chatterjee S."/>
            <person name="Alampalli S.V."/>
            <person name="Nageshan R.K."/>
            <person name="Chettiar S.T."/>
            <person name="Joshi S."/>
            <person name="Tatu U.S."/>
        </authorList>
    </citation>
    <scope>NUCLEOTIDE SEQUENCE [LARGE SCALE GENOMIC DNA]</scope>
    <source>
        <strain evidence="2">6684</strain>
    </source>
</reference>
<comment type="caution">
    <text evidence="1">The sequence shown here is derived from an EMBL/GenBank/DDBJ whole genome shotgun (WGS) entry which is preliminary data.</text>
</comment>
<organism evidence="1 2">
    <name type="scientific">Candidozyma auris</name>
    <name type="common">Yeast</name>
    <name type="synonym">Candida auris</name>
    <dbReference type="NCBI Taxonomy" id="498019"/>
    <lineage>
        <taxon>Eukaryota</taxon>
        <taxon>Fungi</taxon>
        <taxon>Dikarya</taxon>
        <taxon>Ascomycota</taxon>
        <taxon>Saccharomycotina</taxon>
        <taxon>Pichiomycetes</taxon>
        <taxon>Metschnikowiaceae</taxon>
        <taxon>Candidozyma</taxon>
    </lineage>
</organism>
<protein>
    <submittedName>
        <fullName evidence="1">Uncharacterized protein</fullName>
    </submittedName>
</protein>
<dbReference type="EMBL" id="LGST01000021">
    <property type="protein sequence ID" value="KND99867.1"/>
    <property type="molecule type" value="Genomic_DNA"/>
</dbReference>
<evidence type="ECO:0000313" key="1">
    <source>
        <dbReference type="EMBL" id="KND99867.1"/>
    </source>
</evidence>
<evidence type="ECO:0000313" key="2">
    <source>
        <dbReference type="Proteomes" id="UP000037122"/>
    </source>
</evidence>
<dbReference type="AlphaFoldDB" id="A0A0L0P0B4"/>
<dbReference type="VEuPathDB" id="FungiDB:QG37_03292"/>
<sequence>MNKGIKKTIQVQKKGFSLCPEKQKRRMDTILKANK</sequence>
<gene>
    <name evidence="1" type="ORF">QG37_03292</name>
</gene>
<proteinExistence type="predicted"/>
<dbReference type="Proteomes" id="UP000037122">
    <property type="component" value="Unassembled WGS sequence"/>
</dbReference>
<name>A0A0L0P0B4_CANAR</name>